<dbReference type="EMBL" id="KI392058">
    <property type="protein sequence ID" value="ERN20631.1"/>
    <property type="molecule type" value="Genomic_DNA"/>
</dbReference>
<evidence type="ECO:0000313" key="2">
    <source>
        <dbReference type="EMBL" id="ERN20631.1"/>
    </source>
</evidence>
<protein>
    <submittedName>
        <fullName evidence="2">Uncharacterized protein</fullName>
    </submittedName>
</protein>
<dbReference type="HOGENOM" id="CLU_381011_0_0_1"/>
<accession>U5D4W2</accession>
<proteinExistence type="predicted"/>
<dbReference type="eggNOG" id="ENOG502SHF6">
    <property type="taxonomic scope" value="Eukaryota"/>
</dbReference>
<evidence type="ECO:0000256" key="1">
    <source>
        <dbReference type="SAM" id="MobiDB-lite"/>
    </source>
</evidence>
<dbReference type="AlphaFoldDB" id="U5D4W2"/>
<keyword evidence="3" id="KW-1185">Reference proteome</keyword>
<gene>
    <name evidence="2" type="ORF">AMTR_s00070p00139300</name>
</gene>
<organism evidence="2 3">
    <name type="scientific">Amborella trichopoda</name>
    <dbReference type="NCBI Taxonomy" id="13333"/>
    <lineage>
        <taxon>Eukaryota</taxon>
        <taxon>Viridiplantae</taxon>
        <taxon>Streptophyta</taxon>
        <taxon>Embryophyta</taxon>
        <taxon>Tracheophyta</taxon>
        <taxon>Spermatophyta</taxon>
        <taxon>Magnoliopsida</taxon>
        <taxon>Amborellales</taxon>
        <taxon>Amborellaceae</taxon>
        <taxon>Amborella</taxon>
    </lineage>
</organism>
<evidence type="ECO:0000313" key="3">
    <source>
        <dbReference type="Proteomes" id="UP000017836"/>
    </source>
</evidence>
<dbReference type="Gramene" id="ERN20631">
    <property type="protein sequence ID" value="ERN20631"/>
    <property type="gene ID" value="AMTR_s00070p00139300"/>
</dbReference>
<feature type="compositionally biased region" description="Basic and acidic residues" evidence="1">
    <location>
        <begin position="20"/>
        <end position="30"/>
    </location>
</feature>
<name>U5D4W2_AMBTC</name>
<dbReference type="OMA" id="FELAYCE"/>
<sequence length="727" mass="81357">MEEDGGDGVSPIADIFEPPADARDPREDRHHPLKVSLSAAEAPHVGAGVEHVLDNLLAQGGLHAVEPRRHNLHGLEAEVFELAYCEGEEVVHLREEGLRVEMHHVDEGGAGETHCEVELAHRLHAGRLESYQRPDPDLADTPVSVVAATVEVSIVENPDGDDGAGVIHLPCVLLIPSRLKGVDNGSGAHPLRPVLGHAVGVGGLVPASVLHGHKTVRTDDADLENSDGRILCQKPVLCRPQVAAVVRRLVEDMVPALEAQPEVNPAREFHLLLLLRLGLSHRSRLLQAEPPRRSGDDINPARRARLSGDEQHIFLEGRVDRPPHRPRPLLLVPKLNPNCGLRHPPLLRRHQVLGLEDADSQVPELGCDINPRPGVHEPLVRCQDRRVRVPGVRKRLVRLGAHPNSQHNLTLSLPLPTLLLKLVPLWCHGAIRRHTRRHLPDLEQNPPHKIILHHILVLQHHLHHARLKPLLREGKNLVPHRVQILLEMLGLALVVPQLHLHIGVAAPAHVHGRKVSCFGDMNIEILHLLHQIVCARRLASFQQGLYLWGRLPHLKTWPPTTRHRQLHQFCLRQWCLRLLLLHWLEPEKPKPKSETRWVARRWFLKHPAPFLLFLALLFHRLLLHWHRAHGDFGIGRFLRREIKSVVDFEGDIATNVREQASLVEREAVEAGFALRDDRGSRYAHAAEEVVVVALGRGGLPVVVDGHVDGSVRQRVGVSDLEFEVLVP</sequence>
<dbReference type="Proteomes" id="UP000017836">
    <property type="component" value="Unassembled WGS sequence"/>
</dbReference>
<reference evidence="3" key="1">
    <citation type="journal article" date="2013" name="Science">
        <title>The Amborella genome and the evolution of flowering plants.</title>
        <authorList>
            <consortium name="Amborella Genome Project"/>
        </authorList>
    </citation>
    <scope>NUCLEOTIDE SEQUENCE [LARGE SCALE GENOMIC DNA]</scope>
</reference>
<feature type="region of interest" description="Disordered" evidence="1">
    <location>
        <begin position="1"/>
        <end position="31"/>
    </location>
</feature>